<accession>A0A974PN32</accession>
<evidence type="ECO:0000313" key="9">
    <source>
        <dbReference type="EMBL" id="QRG06643.1"/>
    </source>
</evidence>
<dbReference type="GO" id="GO:0000155">
    <property type="term" value="F:phosphorelay sensor kinase activity"/>
    <property type="evidence" value="ECO:0007669"/>
    <property type="project" value="InterPro"/>
</dbReference>
<dbReference type="Pfam" id="PF02518">
    <property type="entry name" value="HATPase_c"/>
    <property type="match status" value="1"/>
</dbReference>
<dbReference type="Gene3D" id="3.30.450.20">
    <property type="entry name" value="PAS domain"/>
    <property type="match status" value="1"/>
</dbReference>
<feature type="domain" description="Response regulatory" evidence="6">
    <location>
        <begin position="401"/>
        <end position="512"/>
    </location>
</feature>
<dbReference type="SMART" id="SM00091">
    <property type="entry name" value="PAS"/>
    <property type="match status" value="1"/>
</dbReference>
<dbReference type="InterPro" id="IPR036097">
    <property type="entry name" value="HisK_dim/P_sf"/>
</dbReference>
<dbReference type="SMART" id="SM00388">
    <property type="entry name" value="HisKA"/>
    <property type="match status" value="1"/>
</dbReference>
<name>A0A974PN32_9HYPH</name>
<dbReference type="InterPro" id="IPR000700">
    <property type="entry name" value="PAS-assoc_C"/>
</dbReference>
<dbReference type="Pfam" id="PF13426">
    <property type="entry name" value="PAS_9"/>
    <property type="match status" value="1"/>
</dbReference>
<feature type="domain" description="Histidine kinase" evidence="5">
    <location>
        <begin position="158"/>
        <end position="378"/>
    </location>
</feature>
<evidence type="ECO:0000256" key="1">
    <source>
        <dbReference type="ARBA" id="ARBA00000085"/>
    </source>
</evidence>
<feature type="domain" description="PAS" evidence="7">
    <location>
        <begin position="11"/>
        <end position="68"/>
    </location>
</feature>
<evidence type="ECO:0000259" key="7">
    <source>
        <dbReference type="PROSITE" id="PS50112"/>
    </source>
</evidence>
<proteinExistence type="predicted"/>
<dbReference type="CDD" id="cd00082">
    <property type="entry name" value="HisKA"/>
    <property type="match status" value="1"/>
</dbReference>
<sequence length="514" mass="56490">MNAHMGSWLDENERYRILIDAITDYAIYMLDRDGHVASWNAGAERFKGYRSEEIIGQHFSRFYTPEDQAAQLPLRALTLATTEGRFENEGWRVRKDGSRFWAQVVIDPIRAADGELLGFAKVTRDLTERMEAQAALEHARDALFQSQKIEAIGQLTGGIAHDFNNLLMVVLNSMELLARRIPFDPRVTPLIENARQAALRGSSLTQRLLAFARRQELKLEAIDPAETVHGMLQLLQHSLDPRIQIRLDLASPLPFVKSDANQLETALLNLAVNARDAMPDGGTLLIRAHTMHLPSAPEQSLPVAEYVCITVADTGIGMDPATLSRAREPFFTTKGIGKGTGLGLSMVQGLIGQSGGELKIASTPGVGTQVTLWLPSTTEARTDADRFDHVAAEHGTRTSARVLLVDDDELVLVTAKAMLEDLGHVVCAVGSAAQALELLRRGETFDLVISDHAMPEMTGLQLAREVHAAWPRQPFVLATGYAEFARDDTRNLRTLMKPFNLAGLRALVAEVRGG</sequence>
<dbReference type="InterPro" id="IPR001610">
    <property type="entry name" value="PAC"/>
</dbReference>
<evidence type="ECO:0000259" key="6">
    <source>
        <dbReference type="PROSITE" id="PS50110"/>
    </source>
</evidence>
<dbReference type="SUPFAM" id="SSF55874">
    <property type="entry name" value="ATPase domain of HSP90 chaperone/DNA topoisomerase II/histidine kinase"/>
    <property type="match status" value="1"/>
</dbReference>
<dbReference type="Pfam" id="PF00512">
    <property type="entry name" value="HisKA"/>
    <property type="match status" value="1"/>
</dbReference>
<dbReference type="PANTHER" id="PTHR43065:SF49">
    <property type="entry name" value="HISTIDINE KINASE"/>
    <property type="match status" value="1"/>
</dbReference>
<dbReference type="SUPFAM" id="SSF52172">
    <property type="entry name" value="CheY-like"/>
    <property type="match status" value="1"/>
</dbReference>
<evidence type="ECO:0000256" key="4">
    <source>
        <dbReference type="PROSITE-ProRule" id="PRU00169"/>
    </source>
</evidence>
<dbReference type="InterPro" id="IPR005467">
    <property type="entry name" value="His_kinase_dom"/>
</dbReference>
<reference evidence="9 10" key="1">
    <citation type="submission" date="2020-10" db="EMBL/GenBank/DDBJ databases">
        <title>Degradation of 1,4-Dioxane by Xanthobacter sp. YN2, via a Novel Group-2 Soluble Di-Iron Monooxygenase.</title>
        <authorList>
            <person name="Ma F."/>
            <person name="Wang Y."/>
            <person name="Yang J."/>
            <person name="Guo H."/>
            <person name="Su D."/>
            <person name="Yu L."/>
        </authorList>
    </citation>
    <scope>NUCLEOTIDE SEQUENCE [LARGE SCALE GENOMIC DNA]</scope>
    <source>
        <strain evidence="9 10">YN2</strain>
    </source>
</reference>
<feature type="modified residue" description="4-aspartylphosphate" evidence="4">
    <location>
        <position position="451"/>
    </location>
</feature>
<dbReference type="AlphaFoldDB" id="A0A974PN32"/>
<dbReference type="EC" id="2.7.13.3" evidence="2"/>
<dbReference type="InterPro" id="IPR011006">
    <property type="entry name" value="CheY-like_superfamily"/>
</dbReference>
<gene>
    <name evidence="9" type="ORF">EZH22_27630</name>
</gene>
<evidence type="ECO:0000256" key="2">
    <source>
        <dbReference type="ARBA" id="ARBA00012438"/>
    </source>
</evidence>
<dbReference type="InterPro" id="IPR001789">
    <property type="entry name" value="Sig_transdc_resp-reg_receiver"/>
</dbReference>
<organism evidence="9 10">
    <name type="scientific">Xanthobacter dioxanivorans</name>
    <dbReference type="NCBI Taxonomy" id="2528964"/>
    <lineage>
        <taxon>Bacteria</taxon>
        <taxon>Pseudomonadati</taxon>
        <taxon>Pseudomonadota</taxon>
        <taxon>Alphaproteobacteria</taxon>
        <taxon>Hyphomicrobiales</taxon>
        <taxon>Xanthobacteraceae</taxon>
        <taxon>Xanthobacter</taxon>
    </lineage>
</organism>
<dbReference type="SMART" id="SM00387">
    <property type="entry name" value="HATPase_c"/>
    <property type="match status" value="1"/>
</dbReference>
<evidence type="ECO:0000259" key="8">
    <source>
        <dbReference type="PROSITE" id="PS50113"/>
    </source>
</evidence>
<dbReference type="SUPFAM" id="SSF47384">
    <property type="entry name" value="Homodimeric domain of signal transducing histidine kinase"/>
    <property type="match status" value="1"/>
</dbReference>
<dbReference type="PRINTS" id="PR00344">
    <property type="entry name" value="BCTRLSENSOR"/>
</dbReference>
<dbReference type="NCBIfam" id="TIGR00229">
    <property type="entry name" value="sensory_box"/>
    <property type="match status" value="1"/>
</dbReference>
<dbReference type="InterPro" id="IPR036890">
    <property type="entry name" value="HATPase_C_sf"/>
</dbReference>
<dbReference type="PROSITE" id="PS50109">
    <property type="entry name" value="HIS_KIN"/>
    <property type="match status" value="1"/>
</dbReference>
<dbReference type="PROSITE" id="PS50110">
    <property type="entry name" value="RESPONSE_REGULATORY"/>
    <property type="match status" value="1"/>
</dbReference>
<keyword evidence="10" id="KW-1185">Reference proteome</keyword>
<dbReference type="Gene3D" id="1.10.287.130">
    <property type="match status" value="1"/>
</dbReference>
<dbReference type="SMART" id="SM00448">
    <property type="entry name" value="REC"/>
    <property type="match status" value="1"/>
</dbReference>
<dbReference type="InterPro" id="IPR004358">
    <property type="entry name" value="Sig_transdc_His_kin-like_C"/>
</dbReference>
<dbReference type="InterPro" id="IPR003661">
    <property type="entry name" value="HisK_dim/P_dom"/>
</dbReference>
<dbReference type="CDD" id="cd00130">
    <property type="entry name" value="PAS"/>
    <property type="match status" value="1"/>
</dbReference>
<dbReference type="Gene3D" id="3.30.565.10">
    <property type="entry name" value="Histidine kinase-like ATPase, C-terminal domain"/>
    <property type="match status" value="1"/>
</dbReference>
<evidence type="ECO:0000256" key="3">
    <source>
        <dbReference type="ARBA" id="ARBA00022553"/>
    </source>
</evidence>
<dbReference type="PROSITE" id="PS50112">
    <property type="entry name" value="PAS"/>
    <property type="match status" value="1"/>
</dbReference>
<dbReference type="EMBL" id="CP063362">
    <property type="protein sequence ID" value="QRG06643.1"/>
    <property type="molecule type" value="Genomic_DNA"/>
</dbReference>
<dbReference type="PANTHER" id="PTHR43065">
    <property type="entry name" value="SENSOR HISTIDINE KINASE"/>
    <property type="match status" value="1"/>
</dbReference>
<dbReference type="Gene3D" id="3.40.50.2300">
    <property type="match status" value="1"/>
</dbReference>
<dbReference type="InterPro" id="IPR000014">
    <property type="entry name" value="PAS"/>
</dbReference>
<keyword evidence="3 4" id="KW-0597">Phosphoprotein</keyword>
<dbReference type="InterPro" id="IPR003594">
    <property type="entry name" value="HATPase_dom"/>
</dbReference>
<dbReference type="RefSeq" id="WP_203193551.1">
    <property type="nucleotide sequence ID" value="NZ_CP063362.1"/>
</dbReference>
<evidence type="ECO:0000259" key="5">
    <source>
        <dbReference type="PROSITE" id="PS50109"/>
    </source>
</evidence>
<comment type="catalytic activity">
    <reaction evidence="1">
        <text>ATP + protein L-histidine = ADP + protein N-phospho-L-histidine.</text>
        <dbReference type="EC" id="2.7.13.3"/>
    </reaction>
</comment>
<dbReference type="Pfam" id="PF00072">
    <property type="entry name" value="Response_reg"/>
    <property type="match status" value="1"/>
</dbReference>
<dbReference type="InterPro" id="IPR035965">
    <property type="entry name" value="PAS-like_dom_sf"/>
</dbReference>
<dbReference type="SUPFAM" id="SSF55785">
    <property type="entry name" value="PYP-like sensor domain (PAS domain)"/>
    <property type="match status" value="1"/>
</dbReference>
<dbReference type="SMART" id="SM00086">
    <property type="entry name" value="PAC"/>
    <property type="match status" value="1"/>
</dbReference>
<evidence type="ECO:0000313" key="10">
    <source>
        <dbReference type="Proteomes" id="UP000596427"/>
    </source>
</evidence>
<dbReference type="Proteomes" id="UP000596427">
    <property type="component" value="Chromosome"/>
</dbReference>
<feature type="domain" description="PAC" evidence="8">
    <location>
        <begin position="80"/>
        <end position="138"/>
    </location>
</feature>
<protein>
    <recommendedName>
        <fullName evidence="2">histidine kinase</fullName>
        <ecNumber evidence="2">2.7.13.3</ecNumber>
    </recommendedName>
</protein>
<dbReference type="PROSITE" id="PS50113">
    <property type="entry name" value="PAC"/>
    <property type="match status" value="1"/>
</dbReference>
<dbReference type="KEGG" id="xdi:EZH22_27630"/>